<comment type="subcellular location">
    <subcellularLocation>
        <location evidence="1">Membrane</location>
        <topology evidence="1">Multi-pass membrane protein</topology>
    </subcellularLocation>
</comment>
<evidence type="ECO:0000256" key="2">
    <source>
        <dbReference type="ARBA" id="ARBA00008869"/>
    </source>
</evidence>
<gene>
    <name evidence="13" type="ORF">BV898_10108</name>
</gene>
<feature type="compositionally biased region" description="Polar residues" evidence="10">
    <location>
        <begin position="2235"/>
        <end position="2247"/>
    </location>
</feature>
<dbReference type="FunFam" id="3.40.50.300:FF:000298">
    <property type="entry name" value="ATP-binding cassette sub-family A member 12"/>
    <property type="match status" value="1"/>
</dbReference>
<dbReference type="InterPro" id="IPR027417">
    <property type="entry name" value="P-loop_NTPase"/>
</dbReference>
<protein>
    <submittedName>
        <fullName evidence="13">ATP-binding cassette sub-family A member 1</fullName>
    </submittedName>
</protein>
<keyword evidence="9 11" id="KW-0472">Membrane</keyword>
<keyword evidence="14" id="KW-1185">Reference proteome</keyword>
<dbReference type="SMART" id="SM00382">
    <property type="entry name" value="AAA"/>
    <property type="match status" value="2"/>
</dbReference>
<dbReference type="InterPro" id="IPR017871">
    <property type="entry name" value="ABC_transporter-like_CS"/>
</dbReference>
<feature type="compositionally biased region" description="Polar residues" evidence="10">
    <location>
        <begin position="911"/>
        <end position="921"/>
    </location>
</feature>
<dbReference type="PANTHER" id="PTHR19229">
    <property type="entry name" value="ATP-BINDING CASSETTE TRANSPORTER SUBFAMILY A ABCA"/>
    <property type="match status" value="1"/>
</dbReference>
<dbReference type="EMBL" id="MTYJ01000084">
    <property type="protein sequence ID" value="OQV15717.1"/>
    <property type="molecule type" value="Genomic_DNA"/>
</dbReference>
<dbReference type="PROSITE" id="PS50893">
    <property type="entry name" value="ABC_TRANSPORTER_2"/>
    <property type="match status" value="2"/>
</dbReference>
<dbReference type="InterPro" id="IPR003593">
    <property type="entry name" value="AAA+_ATPase"/>
</dbReference>
<feature type="domain" description="ABC transporter" evidence="12">
    <location>
        <begin position="933"/>
        <end position="1162"/>
    </location>
</feature>
<dbReference type="Pfam" id="PF23321">
    <property type="entry name" value="R1_ABCA1"/>
    <property type="match status" value="1"/>
</dbReference>
<evidence type="ECO:0000313" key="13">
    <source>
        <dbReference type="EMBL" id="OQV15717.1"/>
    </source>
</evidence>
<feature type="transmembrane region" description="Helical" evidence="11">
    <location>
        <begin position="1631"/>
        <end position="1653"/>
    </location>
</feature>
<keyword evidence="6" id="KW-0547">Nucleotide-binding</keyword>
<evidence type="ECO:0000256" key="3">
    <source>
        <dbReference type="ARBA" id="ARBA00022448"/>
    </source>
</evidence>
<feature type="transmembrane region" description="Helical" evidence="11">
    <location>
        <begin position="1824"/>
        <end position="1846"/>
    </location>
</feature>
<dbReference type="CDD" id="cd03263">
    <property type="entry name" value="ABC_subfamily_A"/>
    <property type="match status" value="2"/>
</dbReference>
<organism evidence="13 14">
    <name type="scientific">Hypsibius exemplaris</name>
    <name type="common">Freshwater tardigrade</name>
    <dbReference type="NCBI Taxonomy" id="2072580"/>
    <lineage>
        <taxon>Eukaryota</taxon>
        <taxon>Metazoa</taxon>
        <taxon>Ecdysozoa</taxon>
        <taxon>Tardigrada</taxon>
        <taxon>Eutardigrada</taxon>
        <taxon>Parachela</taxon>
        <taxon>Hypsibioidea</taxon>
        <taxon>Hypsibiidae</taxon>
        <taxon>Hypsibius</taxon>
    </lineage>
</organism>
<dbReference type="SUPFAM" id="SSF52540">
    <property type="entry name" value="P-loop containing nucleoside triphosphate hydrolases"/>
    <property type="match status" value="2"/>
</dbReference>
<feature type="transmembrane region" description="Helical" evidence="11">
    <location>
        <begin position="850"/>
        <end position="871"/>
    </location>
</feature>
<dbReference type="GO" id="GO:0140359">
    <property type="term" value="F:ABC-type transporter activity"/>
    <property type="evidence" value="ECO:0007669"/>
    <property type="project" value="InterPro"/>
</dbReference>
<proteinExistence type="inferred from homology"/>
<comment type="similarity">
    <text evidence="2">Belongs to the ABC transporter superfamily. ABCA family.</text>
</comment>
<dbReference type="PROSITE" id="PS00211">
    <property type="entry name" value="ABC_TRANSPORTER_1"/>
    <property type="match status" value="1"/>
</dbReference>
<evidence type="ECO:0000256" key="7">
    <source>
        <dbReference type="ARBA" id="ARBA00022840"/>
    </source>
</evidence>
<dbReference type="Pfam" id="PF00005">
    <property type="entry name" value="ABC_tran"/>
    <property type="match status" value="2"/>
</dbReference>
<dbReference type="GO" id="GO:0016887">
    <property type="term" value="F:ATP hydrolysis activity"/>
    <property type="evidence" value="ECO:0007669"/>
    <property type="project" value="InterPro"/>
</dbReference>
<dbReference type="GO" id="GO:0005319">
    <property type="term" value="F:lipid transporter activity"/>
    <property type="evidence" value="ECO:0007669"/>
    <property type="project" value="TreeGrafter"/>
</dbReference>
<keyword evidence="4 11" id="KW-0812">Transmembrane</keyword>
<dbReference type="OrthoDB" id="8061355at2759"/>
<feature type="transmembrane region" description="Helical" evidence="11">
    <location>
        <begin position="711"/>
        <end position="735"/>
    </location>
</feature>
<dbReference type="FunFam" id="3.40.50.300:FF:000327">
    <property type="entry name" value="ATP-binding cassette sub-family A member 3"/>
    <property type="match status" value="1"/>
</dbReference>
<evidence type="ECO:0000256" key="1">
    <source>
        <dbReference type="ARBA" id="ARBA00004141"/>
    </source>
</evidence>
<dbReference type="InterPro" id="IPR003439">
    <property type="entry name" value="ABC_transporter-like_ATP-bd"/>
</dbReference>
<evidence type="ECO:0000256" key="8">
    <source>
        <dbReference type="ARBA" id="ARBA00022989"/>
    </source>
</evidence>
<keyword evidence="3" id="KW-0813">Transport</keyword>
<comment type="caution">
    <text evidence="13">The sequence shown here is derived from an EMBL/GenBank/DDBJ whole genome shotgun (WGS) entry which is preliminary data.</text>
</comment>
<keyword evidence="7 13" id="KW-0067">ATP-binding</keyword>
<accession>A0A1W0WKL5</accession>
<feature type="domain" description="ABC transporter" evidence="12">
    <location>
        <begin position="1888"/>
        <end position="2122"/>
    </location>
</feature>
<dbReference type="InterPro" id="IPR013525">
    <property type="entry name" value="ABC2_TM"/>
</dbReference>
<feature type="region of interest" description="Disordered" evidence="10">
    <location>
        <begin position="901"/>
        <end position="930"/>
    </location>
</feature>
<feature type="transmembrane region" description="Helical" evidence="11">
    <location>
        <begin position="747"/>
        <end position="769"/>
    </location>
</feature>
<keyword evidence="8 11" id="KW-1133">Transmembrane helix</keyword>
<feature type="compositionally biased region" description="Basic and acidic residues" evidence="10">
    <location>
        <begin position="2248"/>
        <end position="2258"/>
    </location>
</feature>
<dbReference type="InterPro" id="IPR056264">
    <property type="entry name" value="R2_ABCA1-4-like"/>
</dbReference>
<feature type="transmembrane region" description="Helical" evidence="11">
    <location>
        <begin position="1673"/>
        <end position="1699"/>
    </location>
</feature>
<sequence length="2274" mass="255352">MHFGKQLRLLLWKNWTLRKRQPIRFVIEITWPIVLLALLALVRTRNLQSTIPECHFDEKALPSAGTLPMLQSYICAFNNTCRTNSSDTAHGSVNMYHDSIVSQIFQILERVFENKTLQDSMSDTVENAVHLLRIGQELANGFQLIPQSNLRFRDLFSLTPSDFPESVRLAAEKRKNETGLPDNIIDGLLDAQFRPFLAADILESITGNQLFCDLSRFNKVFLFNNTVNVTELSGILCPVPASAWFLLLGPATNYTRLTSSFKKDGAMDPMFLFNLLRARSAFSDLTTAAKKLTPFRSALTDIQSAYTSSNSSGLKFVGRFVCGSHAGIFDINDKLQMGGNKNPLQQLRESTLTGNSAQMSTRTAERAMRSNVSSEYCKHIFDYFEKNTQVAIRFLWKPLKSFVLGKLLYTPDTPLTRRIVKRMNQTFESLDSLIWSGKQIAKLLPELQIVLDAITSQNFSGNNSGMVDFFQTLTGLLQSQGLGGLIPTGLSSGAFAGLQANATSIAELKEQIAMMGSFISNVTRFMSCFDLNKFVPMANEAVLNKHGAVLVDNGTFWSGIVFDNLKDDAYKTTEEIPPFIRYKIRYDIDKVDSTVRVQDRFWRPHPRRQPLSDLKYWTYGFSQLQDMIERALMGEILNSSKPLPGLYLQQFPYPCYIEDTFFMAISRNFPLIMTIAWVYTAAMMVKSIVYEKEKRLKETMMMMGLSSGANWFAWFVETFVTMHISIIFMVIILVYGNVLMHSNWFLIYIFLLAFCLSTIGFGFFLSVFFSKANIAAAAGGILFFTSFMPYSLLILWEDRLTLAMKITSCLLPNVAFGWGSNVFARREEQGVGVQFKNVGQAALEGDTFNLLHSIFMLFVDALLLFLFSWYLEAVMPGQYGIPRPWYFPATSAYWFGTNRKKSRQDEEESQDVNTKPDTDSNFEPEPSHATKGVQIRNLRKVYHNGKVALEGLSLNVYEGITSLLGHNGAGKTTTFSILCGLFPASSGTAKIYGYDVQTEMDRIRESFGFCPQHNVLWDELTVEEHLRFYASLKMMGEAAIKREIDIMIEHVGLPNKRHEKAKNLSGGMQRKLSVAIAYIGGAKVVLLDEPTAGVDPWARRGIWNLLIRFRKDRTTIMSTHFHGEADTLSDRIAVIADGKLICGGSPVFLKSRFGNGYYLTLVKSNALTSEEDIRRFIHSYVPEALLVENVGSELAYVLPTASNTPGNFAALFEGLDANMGFLEISSYGVRDTSLEEVFLRVMEKHDQNKPPEDDVATQLTEGGFLAKTRRRMGKAPPPPAADGPLDNSLPFTSSGGNIVAPVLDDWDQIGLAVKRVHGKALLWQQMKALHIKRFHNMRRSKKSFACEILLPAVFVCIAMLVTLLTPVPVEQPPLELTPWLYGPPNYIFFSNDRPNETEPANMVRNLYEGPGLGTRCMKGSPVTGKSCSSIKMDLSQLIPTFNVSANATPSCTCSTGGQDCPAEAGGPMPPCMLLNTTDWLCNMTGRNISDWLTKTATQYDATRYGGFSFGEVDSYARYNFTRWAEVIQTMFNNANLTGTKPSKDRLSGRWQDFIHLLTGMFQRDNVKVWFNNRGWASSPSYMNAANNVILRSHLKTGTDPSLYGILAINHPLSRTEEQMDDQIMKESAKSLLHAVCVIFAMSFVPASFVMFLIEERVSGAKNLQFTAKVKPWLYWVSTYMWDIGNYLLTTVICLLIFLAFNEKAYVSATNAPALVALLALYGFAAIPMMYIPSFYFKVPSSAFVALACFNLFLGTVSTITVFILELLQDEELQEIAAILRKVFLVLPHYCLGRGLMDLAITQVKTDIYSRFGQDIEDRPFEWSYMGRNVFCMCIQGVLFFALTLLIEYNFFWKTKKHLAPSGALTAEDRDVAQERLRVLSGQADASVLKVRDLTKTFRQRKRVHTAVDKVSFAIGKGECFGLLGVNGAGKTTTFKMLTGNLTPTTGDAFVNDHSVVSDLDRARQHVGYCPQFDAINELLTGREHLQFYARIHGIPEKYVRKAADRGIHRLQLSAYANRSAGGYSGGNKRKLSTAIALIGDPDIVFLDEPTTGMDPKARRFLWNCILSMIREGRSVTLTSHSLEECENLCTKLAIMVNGRFQCFGSLQHLKSRFGFGYSVVIRCAPESMHQVCAFMEETFRGARLQEKHYNTVQYRIPLRGVRLSHIFSAIERNREALLIEDSSVNQTNLEDIFIEFAKHQTDLATDEFLPEAHESPLHDLLPGNVDTTTFDSISMADSATPSRTSTPDLRDTLNRQHDFQGSTEQLVEESDSSV</sequence>
<keyword evidence="5" id="KW-0677">Repeat</keyword>
<name>A0A1W0WKL5_HYPEX</name>
<dbReference type="PANTHER" id="PTHR19229:SF36">
    <property type="entry name" value="ATP-BINDING CASSETTE SUB-FAMILY A MEMBER 2"/>
    <property type="match status" value="1"/>
</dbReference>
<dbReference type="GO" id="GO:0005524">
    <property type="term" value="F:ATP binding"/>
    <property type="evidence" value="ECO:0007669"/>
    <property type="project" value="UniProtKB-KW"/>
</dbReference>
<feature type="transmembrane region" description="Helical" evidence="11">
    <location>
        <begin position="1743"/>
        <end position="1764"/>
    </location>
</feature>
<evidence type="ECO:0000256" key="11">
    <source>
        <dbReference type="SAM" id="Phobius"/>
    </source>
</evidence>
<feature type="transmembrane region" description="Helical" evidence="11">
    <location>
        <begin position="1711"/>
        <end position="1731"/>
    </location>
</feature>
<dbReference type="InterPro" id="IPR026082">
    <property type="entry name" value="ABCA"/>
</dbReference>
<feature type="region of interest" description="Disordered" evidence="10">
    <location>
        <begin position="2235"/>
        <end position="2274"/>
    </location>
</feature>
<evidence type="ECO:0000256" key="10">
    <source>
        <dbReference type="SAM" id="MobiDB-lite"/>
    </source>
</evidence>
<dbReference type="GO" id="GO:0016020">
    <property type="term" value="C:membrane"/>
    <property type="evidence" value="ECO:0007669"/>
    <property type="project" value="UniProtKB-SubCell"/>
</dbReference>
<evidence type="ECO:0000259" key="12">
    <source>
        <dbReference type="PROSITE" id="PS50893"/>
    </source>
</evidence>
<evidence type="ECO:0000256" key="4">
    <source>
        <dbReference type="ARBA" id="ARBA00022692"/>
    </source>
</evidence>
<evidence type="ECO:0000256" key="6">
    <source>
        <dbReference type="ARBA" id="ARBA00022741"/>
    </source>
</evidence>
<feature type="transmembrane region" description="Helical" evidence="11">
    <location>
        <begin position="776"/>
        <end position="796"/>
    </location>
</feature>
<feature type="transmembrane region" description="Helical" evidence="11">
    <location>
        <begin position="669"/>
        <end position="690"/>
    </location>
</feature>
<dbReference type="Gene3D" id="3.40.50.300">
    <property type="entry name" value="P-loop containing nucleotide triphosphate hydrolases"/>
    <property type="match status" value="2"/>
</dbReference>
<reference evidence="14" key="1">
    <citation type="submission" date="2017-01" db="EMBL/GenBank/DDBJ databases">
        <title>Comparative genomics of anhydrobiosis in the tardigrade Hypsibius dujardini.</title>
        <authorList>
            <person name="Yoshida Y."/>
            <person name="Koutsovoulos G."/>
            <person name="Laetsch D."/>
            <person name="Stevens L."/>
            <person name="Kumar S."/>
            <person name="Horikawa D."/>
            <person name="Ishino K."/>
            <person name="Komine S."/>
            <person name="Tomita M."/>
            <person name="Blaxter M."/>
            <person name="Arakawa K."/>
        </authorList>
    </citation>
    <scope>NUCLEOTIDE SEQUENCE [LARGE SCALE GENOMIC DNA]</scope>
    <source>
        <strain evidence="14">Z151</strain>
    </source>
</reference>
<evidence type="ECO:0000313" key="14">
    <source>
        <dbReference type="Proteomes" id="UP000192578"/>
    </source>
</evidence>
<evidence type="ECO:0000256" key="5">
    <source>
        <dbReference type="ARBA" id="ARBA00022737"/>
    </source>
</evidence>
<evidence type="ECO:0000256" key="9">
    <source>
        <dbReference type="ARBA" id="ARBA00023136"/>
    </source>
</evidence>
<dbReference type="Proteomes" id="UP000192578">
    <property type="component" value="Unassembled WGS sequence"/>
</dbReference>
<dbReference type="Pfam" id="PF12698">
    <property type="entry name" value="ABC2_membrane_3"/>
    <property type="match status" value="2"/>
</dbReference>